<keyword evidence="9" id="KW-1185">Reference proteome</keyword>
<evidence type="ECO:0000256" key="4">
    <source>
        <dbReference type="PROSITE-ProRule" id="PRU00322"/>
    </source>
</evidence>
<name>A0A2H2ZLL8_TRIPA</name>
<feature type="region of interest" description="Disordered" evidence="5">
    <location>
        <begin position="155"/>
        <end position="202"/>
    </location>
</feature>
<dbReference type="InterPro" id="IPR001876">
    <property type="entry name" value="Znf_RanBP2"/>
</dbReference>
<evidence type="ECO:0000256" key="1">
    <source>
        <dbReference type="ARBA" id="ARBA00022723"/>
    </source>
</evidence>
<dbReference type="PROSITE" id="PS01358">
    <property type="entry name" value="ZF_RANBP2_1"/>
    <property type="match status" value="1"/>
</dbReference>
<reference evidence="8 9" key="1">
    <citation type="journal article" date="2015" name="Genome Announc.">
        <title>Genome sequence and annotation of Trichoderma parareesei, the ancestor of the cellulase producer Trichoderma reesei.</title>
        <authorList>
            <person name="Yang D."/>
            <person name="Pomraning K."/>
            <person name="Kopchinskiy A."/>
            <person name="Karimi Aghcheh R."/>
            <person name="Atanasova L."/>
            <person name="Chenthamara K."/>
            <person name="Baker S.E."/>
            <person name="Zhang R."/>
            <person name="Shen Q."/>
            <person name="Freitag M."/>
            <person name="Kubicek C.P."/>
            <person name="Druzhinina I.S."/>
        </authorList>
    </citation>
    <scope>NUCLEOTIDE SEQUENCE [LARGE SCALE GENOMIC DNA]</scope>
    <source>
        <strain evidence="8 9">CBS 125925</strain>
    </source>
</reference>
<dbReference type="OrthoDB" id="261960at2759"/>
<dbReference type="InterPro" id="IPR053000">
    <property type="entry name" value="WSS1-like_metalloprotease"/>
</dbReference>
<feature type="compositionally biased region" description="Polar residues" evidence="5">
    <location>
        <begin position="304"/>
        <end position="319"/>
    </location>
</feature>
<dbReference type="PROSITE" id="PS51397">
    <property type="entry name" value="WLM"/>
    <property type="match status" value="1"/>
</dbReference>
<evidence type="ECO:0000313" key="9">
    <source>
        <dbReference type="Proteomes" id="UP000219286"/>
    </source>
</evidence>
<dbReference type="GO" id="GO:0006281">
    <property type="term" value="P:DNA repair"/>
    <property type="evidence" value="ECO:0007669"/>
    <property type="project" value="TreeGrafter"/>
</dbReference>
<dbReference type="GO" id="GO:0005634">
    <property type="term" value="C:nucleus"/>
    <property type="evidence" value="ECO:0007669"/>
    <property type="project" value="TreeGrafter"/>
</dbReference>
<evidence type="ECO:0000259" key="6">
    <source>
        <dbReference type="PROSITE" id="PS50199"/>
    </source>
</evidence>
<feature type="region of interest" description="Disordered" evidence="5">
    <location>
        <begin position="285"/>
        <end position="319"/>
    </location>
</feature>
<evidence type="ECO:0000313" key="8">
    <source>
        <dbReference type="EMBL" id="OTA05582.1"/>
    </source>
</evidence>
<evidence type="ECO:0000256" key="3">
    <source>
        <dbReference type="ARBA" id="ARBA00022833"/>
    </source>
</evidence>
<comment type="caution">
    <text evidence="8">The sequence shown here is derived from an EMBL/GenBank/DDBJ whole genome shotgun (WGS) entry which is preliminary data.</text>
</comment>
<dbReference type="GO" id="GO:0008237">
    <property type="term" value="F:metallopeptidase activity"/>
    <property type="evidence" value="ECO:0007669"/>
    <property type="project" value="TreeGrafter"/>
</dbReference>
<keyword evidence="2 4" id="KW-0863">Zinc-finger</keyword>
<dbReference type="AlphaFoldDB" id="A0A2H2ZLL8"/>
<feature type="domain" description="RanBP2-type" evidence="6">
    <location>
        <begin position="320"/>
        <end position="351"/>
    </location>
</feature>
<dbReference type="GO" id="GO:0008270">
    <property type="term" value="F:zinc ion binding"/>
    <property type="evidence" value="ECO:0007669"/>
    <property type="project" value="UniProtKB-KW"/>
</dbReference>
<dbReference type="PANTHER" id="PTHR46622">
    <property type="entry name" value="DNA-DEPENDENT METALLOPROTEASE WSS1"/>
    <property type="match status" value="1"/>
</dbReference>
<keyword evidence="1" id="KW-0479">Metal-binding</keyword>
<accession>A0A2H2ZLL8</accession>
<protein>
    <submittedName>
        <fullName evidence="8">Peptidase M</fullName>
    </submittedName>
</protein>
<dbReference type="Pfam" id="PF08325">
    <property type="entry name" value="WLM"/>
    <property type="match status" value="1"/>
</dbReference>
<keyword evidence="3" id="KW-0862">Zinc</keyword>
<organism evidence="8 9">
    <name type="scientific">Trichoderma parareesei</name>
    <name type="common">Filamentous fungus</name>
    <dbReference type="NCBI Taxonomy" id="858221"/>
    <lineage>
        <taxon>Eukaryota</taxon>
        <taxon>Fungi</taxon>
        <taxon>Dikarya</taxon>
        <taxon>Ascomycota</taxon>
        <taxon>Pezizomycotina</taxon>
        <taxon>Sordariomycetes</taxon>
        <taxon>Hypocreomycetidae</taxon>
        <taxon>Hypocreales</taxon>
        <taxon>Hypocreaceae</taxon>
        <taxon>Trichoderma</taxon>
    </lineage>
</organism>
<feature type="compositionally biased region" description="Low complexity" evidence="5">
    <location>
        <begin position="287"/>
        <end position="303"/>
    </location>
</feature>
<dbReference type="EMBL" id="LFMI01000614">
    <property type="protein sequence ID" value="OTA05582.1"/>
    <property type="molecule type" value="Genomic_DNA"/>
</dbReference>
<proteinExistence type="predicted"/>
<dbReference type="Proteomes" id="UP000219286">
    <property type="component" value="Unassembled WGS sequence"/>
</dbReference>
<evidence type="ECO:0000256" key="5">
    <source>
        <dbReference type="SAM" id="MobiDB-lite"/>
    </source>
</evidence>
<gene>
    <name evidence="8" type="ORF">A9Z42_0062540</name>
</gene>
<feature type="domain" description="WLM" evidence="7">
    <location>
        <begin position="1"/>
        <end position="203"/>
    </location>
</feature>
<feature type="region of interest" description="Disordered" evidence="5">
    <location>
        <begin position="356"/>
        <end position="395"/>
    </location>
</feature>
<dbReference type="InterPro" id="IPR013536">
    <property type="entry name" value="WLM_dom"/>
</dbReference>
<feature type="compositionally biased region" description="Basic and acidic residues" evidence="5">
    <location>
        <begin position="155"/>
        <end position="167"/>
    </location>
</feature>
<dbReference type="PANTHER" id="PTHR46622:SF1">
    <property type="entry name" value="DNA-DEPENDENT METALLOPROTEASE WSS1"/>
    <property type="match status" value="1"/>
</dbReference>
<sequence length="449" mass="49023">MPEHDPLVLSYSHLAQFRRADEALTILKKVASLVKPIMRNRGWKVRELAEFYPNETNLLGLNVNRGMKICLRLRYPQDQNQFLATESIVDTMLHELCHIVHGPHDGKFHALWDQLRDEWQGLLFKGYTGEGFLSEGHRLGGRQALPLREVQRLARSAAEKRKAHEQLTRGSGRRLGGGDVSRPPRPGRNLRQAAAAAAEKRNKALQGCATDKLSDNEIRAIADTASRNGFRTQAEEDEANDLAIAQALWELAQEDEMANLGGGSYMNSSPAEKVMKGTAATGVSFDGNSGSSNSNSNSSSSSSARGNATGNQRAAHTSQPDGEQFWICSICTLHNPQNFLCCGACGVERSEATVHAPVTPRQPGPRPAVIDLTSSPPRTKTNPRETRRTTTTAQRPAAAAAAAAAANLSQAKAPGPAPPATWRCEYCATEMERQWWTCSTCGQMKFNSR</sequence>
<evidence type="ECO:0000256" key="2">
    <source>
        <dbReference type="ARBA" id="ARBA00022771"/>
    </source>
</evidence>
<dbReference type="PROSITE" id="PS50199">
    <property type="entry name" value="ZF_RANBP2_2"/>
    <property type="match status" value="1"/>
</dbReference>
<evidence type="ECO:0000259" key="7">
    <source>
        <dbReference type="PROSITE" id="PS51397"/>
    </source>
</evidence>